<evidence type="ECO:0000313" key="1">
    <source>
        <dbReference type="EMBL" id="MPD00408.1"/>
    </source>
</evidence>
<dbReference type="Proteomes" id="UP000324222">
    <property type="component" value="Unassembled WGS sequence"/>
</dbReference>
<proteinExistence type="predicted"/>
<name>A0A5B7K565_PORTR</name>
<protein>
    <submittedName>
        <fullName evidence="1">Uncharacterized protein</fullName>
    </submittedName>
</protein>
<keyword evidence="2" id="KW-1185">Reference proteome</keyword>
<sequence>MCPSIEGVKIVNTVVINLLTSIDPS</sequence>
<gene>
    <name evidence="1" type="ORF">E2C01_095877</name>
</gene>
<dbReference type="AlphaFoldDB" id="A0A5B7K565"/>
<accession>A0A5B7K565</accession>
<evidence type="ECO:0000313" key="2">
    <source>
        <dbReference type="Proteomes" id="UP000324222"/>
    </source>
</evidence>
<dbReference type="EMBL" id="VSRR010122755">
    <property type="protein sequence ID" value="MPD00408.1"/>
    <property type="molecule type" value="Genomic_DNA"/>
</dbReference>
<reference evidence="1 2" key="1">
    <citation type="submission" date="2019-05" db="EMBL/GenBank/DDBJ databases">
        <title>Another draft genome of Portunus trituberculatus and its Hox gene families provides insights of decapod evolution.</title>
        <authorList>
            <person name="Jeong J.-H."/>
            <person name="Song I."/>
            <person name="Kim S."/>
            <person name="Choi T."/>
            <person name="Kim D."/>
            <person name="Ryu S."/>
            <person name="Kim W."/>
        </authorList>
    </citation>
    <scope>NUCLEOTIDE SEQUENCE [LARGE SCALE GENOMIC DNA]</scope>
    <source>
        <tissue evidence="1">Muscle</tissue>
    </source>
</reference>
<comment type="caution">
    <text evidence="1">The sequence shown here is derived from an EMBL/GenBank/DDBJ whole genome shotgun (WGS) entry which is preliminary data.</text>
</comment>
<organism evidence="1 2">
    <name type="scientific">Portunus trituberculatus</name>
    <name type="common">Swimming crab</name>
    <name type="synonym">Neptunus trituberculatus</name>
    <dbReference type="NCBI Taxonomy" id="210409"/>
    <lineage>
        <taxon>Eukaryota</taxon>
        <taxon>Metazoa</taxon>
        <taxon>Ecdysozoa</taxon>
        <taxon>Arthropoda</taxon>
        <taxon>Crustacea</taxon>
        <taxon>Multicrustacea</taxon>
        <taxon>Malacostraca</taxon>
        <taxon>Eumalacostraca</taxon>
        <taxon>Eucarida</taxon>
        <taxon>Decapoda</taxon>
        <taxon>Pleocyemata</taxon>
        <taxon>Brachyura</taxon>
        <taxon>Eubrachyura</taxon>
        <taxon>Portunoidea</taxon>
        <taxon>Portunidae</taxon>
        <taxon>Portuninae</taxon>
        <taxon>Portunus</taxon>
    </lineage>
</organism>